<feature type="compositionally biased region" description="Polar residues" evidence="1">
    <location>
        <begin position="18"/>
        <end position="36"/>
    </location>
</feature>
<dbReference type="AlphaFoldDB" id="A0AAW0DCQ2"/>
<accession>A0AAW0DCQ2</accession>
<keyword evidence="3" id="KW-1185">Reference proteome</keyword>
<gene>
    <name evidence="2" type="ORF">R3P38DRAFT_3175164</name>
</gene>
<reference evidence="2 3" key="1">
    <citation type="journal article" date="2024" name="J Genomics">
        <title>Draft genome sequencing and assembly of Favolaschia claudopus CIRM-BRFM 2984 isolated from oak limbs.</title>
        <authorList>
            <person name="Navarro D."/>
            <person name="Drula E."/>
            <person name="Chaduli D."/>
            <person name="Cazenave R."/>
            <person name="Ahrendt S."/>
            <person name="Wang J."/>
            <person name="Lipzen A."/>
            <person name="Daum C."/>
            <person name="Barry K."/>
            <person name="Grigoriev I.V."/>
            <person name="Favel A."/>
            <person name="Rosso M.N."/>
            <person name="Martin F."/>
        </authorList>
    </citation>
    <scope>NUCLEOTIDE SEQUENCE [LARGE SCALE GENOMIC DNA]</scope>
    <source>
        <strain evidence="2 3">CIRM-BRFM 2984</strain>
    </source>
</reference>
<organism evidence="2 3">
    <name type="scientific">Favolaschia claudopus</name>
    <dbReference type="NCBI Taxonomy" id="2862362"/>
    <lineage>
        <taxon>Eukaryota</taxon>
        <taxon>Fungi</taxon>
        <taxon>Dikarya</taxon>
        <taxon>Basidiomycota</taxon>
        <taxon>Agaricomycotina</taxon>
        <taxon>Agaricomycetes</taxon>
        <taxon>Agaricomycetidae</taxon>
        <taxon>Agaricales</taxon>
        <taxon>Marasmiineae</taxon>
        <taxon>Mycenaceae</taxon>
        <taxon>Favolaschia</taxon>
    </lineage>
</organism>
<evidence type="ECO:0000313" key="2">
    <source>
        <dbReference type="EMBL" id="KAK7048911.1"/>
    </source>
</evidence>
<proteinExistence type="predicted"/>
<dbReference type="Proteomes" id="UP001362999">
    <property type="component" value="Unassembled WGS sequence"/>
</dbReference>
<comment type="caution">
    <text evidence="2">The sequence shown here is derived from an EMBL/GenBank/DDBJ whole genome shotgun (WGS) entry which is preliminary data.</text>
</comment>
<name>A0AAW0DCQ2_9AGAR</name>
<evidence type="ECO:0000256" key="1">
    <source>
        <dbReference type="SAM" id="MobiDB-lite"/>
    </source>
</evidence>
<protein>
    <submittedName>
        <fullName evidence="2">Uncharacterized protein</fullName>
    </submittedName>
</protein>
<dbReference type="EMBL" id="JAWWNJ010000009">
    <property type="protein sequence ID" value="KAK7048911.1"/>
    <property type="molecule type" value="Genomic_DNA"/>
</dbReference>
<sequence>MPSTTDIDQFPTLPQAPLPSSSATHVPQEPPSTTISYHLPPRSAPHGHELVTISHVGSSDPARLEDLLDDHRNINASTQLAFRCYRYQRSRPCYLAIPMYIPRFSVRRQLHLRRSSILWLADGHTSASSRARILSLSLRWRPNPYFHDLWWISSGIPVSPRHYTSVTMHRNFTFNFTARLDANGYGEGYVERKKTIIHARTIGRYFVECHRFDPETIVTSFTIDALAAYFSVAPQPSDVVFQFGPMNLRILLRNTATSLTSPTATPTFLALVRDYIKSWSAFECLFAMRHPIGRRQYHRPTLKPLLQ</sequence>
<evidence type="ECO:0000313" key="3">
    <source>
        <dbReference type="Proteomes" id="UP001362999"/>
    </source>
</evidence>
<feature type="region of interest" description="Disordered" evidence="1">
    <location>
        <begin position="1"/>
        <end position="41"/>
    </location>
</feature>